<dbReference type="GO" id="GO:0012505">
    <property type="term" value="C:endomembrane system"/>
    <property type="evidence" value="ECO:0007669"/>
    <property type="project" value="UniProtKB-SubCell"/>
</dbReference>
<dbReference type="InterPro" id="IPR029044">
    <property type="entry name" value="Nucleotide-diphossugar_trans"/>
</dbReference>
<keyword evidence="2" id="KW-0328">Glycosyltransferase</keyword>
<evidence type="ECO:0000313" key="9">
    <source>
        <dbReference type="Proteomes" id="UP000239297"/>
    </source>
</evidence>
<dbReference type="Pfam" id="PF03552">
    <property type="entry name" value="Cellulose_synt"/>
    <property type="match status" value="1"/>
</dbReference>
<feature type="transmembrane region" description="Helical" evidence="7">
    <location>
        <begin position="615"/>
        <end position="634"/>
    </location>
</feature>
<keyword evidence="3" id="KW-0808">Transferase</keyword>
<dbReference type="GO" id="GO:0016760">
    <property type="term" value="F:cellulose synthase (UDP-forming) activity"/>
    <property type="evidence" value="ECO:0007669"/>
    <property type="project" value="InterPro"/>
</dbReference>
<keyword evidence="6 7" id="KW-0472">Membrane</keyword>
<dbReference type="InterPro" id="IPR005150">
    <property type="entry name" value="Cellulose_synth"/>
</dbReference>
<dbReference type="PANTHER" id="PTHR43867:SF2">
    <property type="entry name" value="CELLULOSE SYNTHASE CATALYTIC SUBUNIT A [UDP-FORMING]"/>
    <property type="match status" value="1"/>
</dbReference>
<protein>
    <submittedName>
        <fullName evidence="8">Cellulose synthase</fullName>
    </submittedName>
</protein>
<evidence type="ECO:0000256" key="5">
    <source>
        <dbReference type="ARBA" id="ARBA00022989"/>
    </source>
</evidence>
<dbReference type="AlphaFoldDB" id="A0A2S5IYV7"/>
<evidence type="ECO:0000256" key="3">
    <source>
        <dbReference type="ARBA" id="ARBA00022679"/>
    </source>
</evidence>
<dbReference type="GO" id="GO:0005886">
    <property type="term" value="C:plasma membrane"/>
    <property type="evidence" value="ECO:0007669"/>
    <property type="project" value="TreeGrafter"/>
</dbReference>
<dbReference type="Proteomes" id="UP000239297">
    <property type="component" value="Unassembled WGS sequence"/>
</dbReference>
<keyword evidence="5 7" id="KW-1133">Transmembrane helix</keyword>
<feature type="transmembrane region" description="Helical" evidence="7">
    <location>
        <begin position="24"/>
        <end position="47"/>
    </location>
</feature>
<organism evidence="8 9">
    <name type="scientific">Arthrobacter pityocampae</name>
    <dbReference type="NCBI Taxonomy" id="547334"/>
    <lineage>
        <taxon>Bacteria</taxon>
        <taxon>Bacillati</taxon>
        <taxon>Actinomycetota</taxon>
        <taxon>Actinomycetes</taxon>
        <taxon>Micrococcales</taxon>
        <taxon>Micrococcaceae</taxon>
        <taxon>Arthrobacter</taxon>
    </lineage>
</organism>
<dbReference type="InterPro" id="IPR050321">
    <property type="entry name" value="Glycosyltr_2/OpgH_subfam"/>
</dbReference>
<evidence type="ECO:0000313" key="8">
    <source>
        <dbReference type="EMBL" id="PPB49748.1"/>
    </source>
</evidence>
<dbReference type="RefSeq" id="WP_104121234.1">
    <property type="nucleotide sequence ID" value="NZ_PRKW01000003.1"/>
</dbReference>
<reference evidence="8 9" key="1">
    <citation type="journal article" date="2014" name="Int. J. Syst. Evol. Microbiol.">
        <title>Arthrobacter pityocampae sp. nov., isolated from Thaumetopoea pityocampa (Lep., Thaumetopoeidae).</title>
        <authorList>
            <person name="Ince I.A."/>
            <person name="Demirbag Z."/>
            <person name="Kati H."/>
        </authorList>
    </citation>
    <scope>NUCLEOTIDE SEQUENCE [LARGE SCALE GENOMIC DNA]</scope>
    <source>
        <strain evidence="8 9">Tp2</strain>
    </source>
</reference>
<keyword evidence="4 7" id="KW-0812">Transmembrane</keyword>
<feature type="transmembrane region" description="Helical" evidence="7">
    <location>
        <begin position="646"/>
        <end position="665"/>
    </location>
</feature>
<gene>
    <name evidence="8" type="ORF">C4K88_08770</name>
</gene>
<dbReference type="GO" id="GO:0030244">
    <property type="term" value="P:cellulose biosynthetic process"/>
    <property type="evidence" value="ECO:0007669"/>
    <property type="project" value="InterPro"/>
</dbReference>
<proteinExistence type="predicted"/>
<dbReference type="CDD" id="cd06421">
    <property type="entry name" value="CESA_CelA_like"/>
    <property type="match status" value="1"/>
</dbReference>
<feature type="transmembrane region" description="Helical" evidence="7">
    <location>
        <begin position="536"/>
        <end position="554"/>
    </location>
</feature>
<evidence type="ECO:0000256" key="4">
    <source>
        <dbReference type="ARBA" id="ARBA00022692"/>
    </source>
</evidence>
<keyword evidence="9" id="KW-1185">Reference proteome</keyword>
<dbReference type="PANTHER" id="PTHR43867">
    <property type="entry name" value="CELLULOSE SYNTHASE CATALYTIC SUBUNIT A [UDP-FORMING]"/>
    <property type="match status" value="1"/>
</dbReference>
<feature type="transmembrane region" description="Helical" evidence="7">
    <location>
        <begin position="566"/>
        <end position="587"/>
    </location>
</feature>
<sequence length="689" mass="75980">MGTETTDRSVDPSRRGAGHGGRTLLIRAIVLVTAVLGLNYIVWRWLFSINWDAWWIAIPLVLAETYSLIDSLLFGFTVWRLKRREPPEAPAGLTVDVFITTYNEPLDLVLTTARAAKAIRYPHQTWILDDGNRADVRAAAEAEGIGWITRSGDWKDMPRHAKAGNLNNALMSTDGEFLLILDADQIPDPLILDRTLGYFTDEKMALVQTPQVFVNVPDSDPLGSQAPLFYGPIQQGKDGWNAAFFCGSNANIRREALMQLGVTRYVTEIELALHKALKTSDRVIARAKKNLGADNLRVAEALDLVAKDLRRVRRRLQKGEGISEVTYEFQQRVLAVTRGLVAADIAAFHDDLASLSDLGIEGFEDGLQGAAPSTPALAVVDDAALDQLAQRSWSPLAAIDAVRVLIESVNAERSGEAQAVMPMATISVTEDMATCMRLHSLGWKSAYHHEKLADGLAPEDLSSMLTQRLRWAQGTIQVLFRENPFAQKGLTLAQKLMYGATMWSYLSGFAAVIYIAAPIIYLIFGILPVSSISTEFFVRLIPFLLVNQLLFVVVGKGVKTWRGQQYSLALFPVWIRSITSAFGNVYLGRDLDFAVTPKTLQQDTALRWDLVKPQLWAMGLLAGAAVVGVIRMVLGQADILGTSVNIVWVIFDLVIFSVIIEAVRYRGYEHYQADIAAAKARQGATGSPR</sequence>
<dbReference type="Gene3D" id="3.90.550.10">
    <property type="entry name" value="Spore Coat Polysaccharide Biosynthesis Protein SpsA, Chain A"/>
    <property type="match status" value="2"/>
</dbReference>
<accession>A0A2S5IYV7</accession>
<evidence type="ECO:0000256" key="6">
    <source>
        <dbReference type="ARBA" id="ARBA00023136"/>
    </source>
</evidence>
<evidence type="ECO:0000256" key="7">
    <source>
        <dbReference type="SAM" id="Phobius"/>
    </source>
</evidence>
<name>A0A2S5IYV7_9MICC</name>
<evidence type="ECO:0000256" key="2">
    <source>
        <dbReference type="ARBA" id="ARBA00022676"/>
    </source>
</evidence>
<dbReference type="OrthoDB" id="9806824at2"/>
<feature type="transmembrane region" description="Helical" evidence="7">
    <location>
        <begin position="53"/>
        <end position="76"/>
    </location>
</feature>
<dbReference type="SUPFAM" id="SSF53448">
    <property type="entry name" value="Nucleotide-diphospho-sugar transferases"/>
    <property type="match status" value="2"/>
</dbReference>
<feature type="transmembrane region" description="Helical" evidence="7">
    <location>
        <begin position="503"/>
        <end position="524"/>
    </location>
</feature>
<comment type="caution">
    <text evidence="8">The sequence shown here is derived from an EMBL/GenBank/DDBJ whole genome shotgun (WGS) entry which is preliminary data.</text>
</comment>
<evidence type="ECO:0000256" key="1">
    <source>
        <dbReference type="ARBA" id="ARBA00004127"/>
    </source>
</evidence>
<comment type="subcellular location">
    <subcellularLocation>
        <location evidence="1">Endomembrane system</location>
        <topology evidence="1">Multi-pass membrane protein</topology>
    </subcellularLocation>
</comment>
<dbReference type="EMBL" id="PRKW01000003">
    <property type="protein sequence ID" value="PPB49748.1"/>
    <property type="molecule type" value="Genomic_DNA"/>
</dbReference>